<evidence type="ECO:0000256" key="2">
    <source>
        <dbReference type="ARBA" id="ARBA00022475"/>
    </source>
</evidence>
<evidence type="ECO:0000256" key="3">
    <source>
        <dbReference type="ARBA" id="ARBA00022692"/>
    </source>
</evidence>
<dbReference type="RefSeq" id="WP_185778560.1">
    <property type="nucleotide sequence ID" value="NZ_JACJUU010000001.1"/>
</dbReference>
<dbReference type="InterPro" id="IPR035919">
    <property type="entry name" value="EAL_sf"/>
</dbReference>
<comment type="caution">
    <text evidence="9">The sequence shown here is derived from an EMBL/GenBank/DDBJ whole genome shotgun (WGS) entry which is preliminary data.</text>
</comment>
<evidence type="ECO:0000259" key="8">
    <source>
        <dbReference type="PROSITE" id="PS50887"/>
    </source>
</evidence>
<dbReference type="AlphaFoldDB" id="A0A842HMG3"/>
<keyword evidence="10" id="KW-1185">Reference proteome</keyword>
<keyword evidence="2" id="KW-1003">Cell membrane</keyword>
<sequence>MLIIDLVKNIALLVALVVAYQVAMSRKRRDMPSGKVLFGVLLGLTGIAAMMTPVDYGNGIIFDGRTILLFVGGVFGGPLAAAISALFMAAYRVWLGGDGMWVGLLTILMSASIGSVYYYIRLRSGGALGFASAWLGGVVVHACMLMLFLLLPAGIGFIIVKQIWFTVFLAYPLATALVCLLFQDYEEKEQSRLNLHRLAYFDGLTRLPNRLFLYERLQDKVAQCVGTSQVGVLVLVHVDRFSRFNDARGHAFGDKLLVQMSERLDTVLDGRGALSRMSGSEFLVLPHEVYDTRSLAEAGANALVEQMQGAFAPDFNIDGIKVSVVASIGVACFPLSDTDTAGEVLRRADTAMHRAKAAGGNQVTVYEASMSTLAERQFQLECELRQAIPAGQLLVYLQPQVDTTGRLVGAEALVRWQHPELGLVSPASFIPLAEESDLIADLGICVLRQVCTHIAAGRFPDAPGFRVSVNISPRHFHQRGFVASIKSILAETGVDPRKLTFEVTESLLIRDVDDVISKMQQLSALGLHFSLDDFGTGYASLTYVKHLPIHELKIDKVFVHDAPVDPDSAALVESILAVARHMHLNVVAEGVETPEQAEFLRVRGEVIYQGYLFGRPEPADAWFERHSP</sequence>
<evidence type="ECO:0000259" key="7">
    <source>
        <dbReference type="PROSITE" id="PS50883"/>
    </source>
</evidence>
<evidence type="ECO:0000256" key="6">
    <source>
        <dbReference type="SAM" id="Phobius"/>
    </source>
</evidence>
<dbReference type="Proteomes" id="UP000545386">
    <property type="component" value="Unassembled WGS sequence"/>
</dbReference>
<dbReference type="SUPFAM" id="SSF55073">
    <property type="entry name" value="Nucleotide cyclase"/>
    <property type="match status" value="1"/>
</dbReference>
<dbReference type="InterPro" id="IPR029787">
    <property type="entry name" value="Nucleotide_cyclase"/>
</dbReference>
<dbReference type="GO" id="GO:0005886">
    <property type="term" value="C:plasma membrane"/>
    <property type="evidence" value="ECO:0007669"/>
    <property type="project" value="UniProtKB-SubCell"/>
</dbReference>
<dbReference type="PANTHER" id="PTHR44757:SF2">
    <property type="entry name" value="BIOFILM ARCHITECTURE MAINTENANCE PROTEIN MBAA"/>
    <property type="match status" value="1"/>
</dbReference>
<organism evidence="9 10">
    <name type="scientific">Pusillimonas minor</name>
    <dbReference type="NCBI Taxonomy" id="2697024"/>
    <lineage>
        <taxon>Bacteria</taxon>
        <taxon>Pseudomonadati</taxon>
        <taxon>Pseudomonadota</taxon>
        <taxon>Betaproteobacteria</taxon>
        <taxon>Burkholderiales</taxon>
        <taxon>Alcaligenaceae</taxon>
        <taxon>Pusillimonas</taxon>
    </lineage>
</organism>
<feature type="transmembrane region" description="Helical" evidence="6">
    <location>
        <begin position="6"/>
        <end position="24"/>
    </location>
</feature>
<feature type="transmembrane region" description="Helical" evidence="6">
    <location>
        <begin position="101"/>
        <end position="120"/>
    </location>
</feature>
<dbReference type="Pfam" id="PF00990">
    <property type="entry name" value="GGDEF"/>
    <property type="match status" value="1"/>
</dbReference>
<evidence type="ECO:0000256" key="5">
    <source>
        <dbReference type="ARBA" id="ARBA00023136"/>
    </source>
</evidence>
<dbReference type="InterPro" id="IPR052155">
    <property type="entry name" value="Biofilm_reg_signaling"/>
</dbReference>
<protein>
    <submittedName>
        <fullName evidence="9">EAL domain-containing protein</fullName>
    </submittedName>
</protein>
<dbReference type="SMART" id="SM00052">
    <property type="entry name" value="EAL"/>
    <property type="match status" value="1"/>
</dbReference>
<dbReference type="GO" id="GO:0000155">
    <property type="term" value="F:phosphorelay sensor kinase activity"/>
    <property type="evidence" value="ECO:0007669"/>
    <property type="project" value="InterPro"/>
</dbReference>
<dbReference type="SMART" id="SM00267">
    <property type="entry name" value="GGDEF"/>
    <property type="match status" value="1"/>
</dbReference>
<proteinExistence type="predicted"/>
<feature type="transmembrane region" description="Helical" evidence="6">
    <location>
        <begin position="126"/>
        <end position="151"/>
    </location>
</feature>
<dbReference type="Pfam" id="PF00563">
    <property type="entry name" value="EAL"/>
    <property type="match status" value="1"/>
</dbReference>
<evidence type="ECO:0000256" key="4">
    <source>
        <dbReference type="ARBA" id="ARBA00022989"/>
    </source>
</evidence>
<dbReference type="InterPro" id="IPR000160">
    <property type="entry name" value="GGDEF_dom"/>
</dbReference>
<evidence type="ECO:0000313" key="9">
    <source>
        <dbReference type="EMBL" id="MBC2768748.1"/>
    </source>
</evidence>
<gene>
    <name evidence="9" type="ORF">GTU67_02325</name>
</gene>
<accession>A0A842HMG3</accession>
<dbReference type="InterPro" id="IPR043128">
    <property type="entry name" value="Rev_trsase/Diguanyl_cyclase"/>
</dbReference>
<dbReference type="InterPro" id="IPR011620">
    <property type="entry name" value="Sig_transdc_His_kinase_LytS_TM"/>
</dbReference>
<dbReference type="Gene3D" id="3.30.70.270">
    <property type="match status" value="1"/>
</dbReference>
<reference evidence="9 10" key="1">
    <citation type="submission" date="2020-08" db="EMBL/GenBank/DDBJ databases">
        <title>Paraeoetvoesia sp. YC-7-48 draft genome sequence.</title>
        <authorList>
            <person name="Yao L."/>
        </authorList>
    </citation>
    <scope>NUCLEOTIDE SEQUENCE [LARGE SCALE GENOMIC DNA]</scope>
    <source>
        <strain evidence="10">YC-7-48</strain>
    </source>
</reference>
<dbReference type="PANTHER" id="PTHR44757">
    <property type="entry name" value="DIGUANYLATE CYCLASE DGCP"/>
    <property type="match status" value="1"/>
</dbReference>
<dbReference type="SUPFAM" id="SSF141868">
    <property type="entry name" value="EAL domain-like"/>
    <property type="match status" value="1"/>
</dbReference>
<dbReference type="Gene3D" id="3.20.20.450">
    <property type="entry name" value="EAL domain"/>
    <property type="match status" value="1"/>
</dbReference>
<dbReference type="PROSITE" id="PS50883">
    <property type="entry name" value="EAL"/>
    <property type="match status" value="1"/>
</dbReference>
<feature type="transmembrane region" description="Helical" evidence="6">
    <location>
        <begin position="66"/>
        <end position="89"/>
    </location>
</feature>
<feature type="domain" description="GGDEF" evidence="8">
    <location>
        <begin position="229"/>
        <end position="368"/>
    </location>
</feature>
<dbReference type="EMBL" id="JACJUU010000001">
    <property type="protein sequence ID" value="MBC2768748.1"/>
    <property type="molecule type" value="Genomic_DNA"/>
</dbReference>
<dbReference type="GO" id="GO:0071555">
    <property type="term" value="P:cell wall organization"/>
    <property type="evidence" value="ECO:0007669"/>
    <property type="project" value="InterPro"/>
</dbReference>
<dbReference type="NCBIfam" id="TIGR00254">
    <property type="entry name" value="GGDEF"/>
    <property type="match status" value="1"/>
</dbReference>
<dbReference type="PROSITE" id="PS50887">
    <property type="entry name" value="GGDEF"/>
    <property type="match status" value="1"/>
</dbReference>
<dbReference type="Pfam" id="PF07694">
    <property type="entry name" value="5TM-5TMR_LYT"/>
    <property type="match status" value="1"/>
</dbReference>
<dbReference type="CDD" id="cd01948">
    <property type="entry name" value="EAL"/>
    <property type="match status" value="1"/>
</dbReference>
<feature type="transmembrane region" description="Helical" evidence="6">
    <location>
        <begin position="36"/>
        <end position="54"/>
    </location>
</feature>
<dbReference type="CDD" id="cd01949">
    <property type="entry name" value="GGDEF"/>
    <property type="match status" value="1"/>
</dbReference>
<comment type="subcellular location">
    <subcellularLocation>
        <location evidence="1">Cell membrane</location>
        <topology evidence="1">Multi-pass membrane protein</topology>
    </subcellularLocation>
</comment>
<feature type="transmembrane region" description="Helical" evidence="6">
    <location>
        <begin position="163"/>
        <end position="183"/>
    </location>
</feature>
<evidence type="ECO:0000256" key="1">
    <source>
        <dbReference type="ARBA" id="ARBA00004651"/>
    </source>
</evidence>
<keyword evidence="5 6" id="KW-0472">Membrane</keyword>
<keyword evidence="3 6" id="KW-0812">Transmembrane</keyword>
<feature type="domain" description="EAL" evidence="7">
    <location>
        <begin position="377"/>
        <end position="628"/>
    </location>
</feature>
<keyword evidence="4 6" id="KW-1133">Transmembrane helix</keyword>
<evidence type="ECO:0000313" key="10">
    <source>
        <dbReference type="Proteomes" id="UP000545386"/>
    </source>
</evidence>
<name>A0A842HMG3_9BURK</name>
<dbReference type="InterPro" id="IPR001633">
    <property type="entry name" value="EAL_dom"/>
</dbReference>